<dbReference type="Proteomes" id="UP000256512">
    <property type="component" value="Unassembled WGS sequence"/>
</dbReference>
<organism evidence="1 2">
    <name type="scientific">Chryseobacterium piscium</name>
    <dbReference type="NCBI Taxonomy" id="333702"/>
    <lineage>
        <taxon>Bacteria</taxon>
        <taxon>Pseudomonadati</taxon>
        <taxon>Bacteroidota</taxon>
        <taxon>Flavobacteriia</taxon>
        <taxon>Flavobacteriales</taxon>
        <taxon>Weeksellaceae</taxon>
        <taxon>Chryseobacterium group</taxon>
        <taxon>Chryseobacterium</taxon>
    </lineage>
</organism>
<evidence type="ECO:0000313" key="2">
    <source>
        <dbReference type="Proteomes" id="UP000256512"/>
    </source>
</evidence>
<evidence type="ECO:0000313" key="1">
    <source>
        <dbReference type="EMBL" id="REC48733.1"/>
    </source>
</evidence>
<sequence>MTDLETILSWFQTGDFPTEEEFRETFSSFRHNSTKIPIAEVEGLQSSLNNKVNIGDIIGGGGDFIPLSGTESNKPLNGDIQINQANYETRFYAEQNGYSSELYFQGIQRASLRSKSPAGAFTNGNNTIIDCNLSGANIQWNNGDYTSESKITTDNNGVYIKAKNPEAERYLQIDYRGISTNAIIQGDSTFTRKLVQKNTGEIGYLEEGIKETGQISSDDFIMLGGSSANGIINYEHQEGSDYVTIRFRLNATLKDENIYIPLPFGVGISSFRRFANLGFNDQFINISSQEQVIILSKLNFAGDLSVYINECIVFPYGYEGAQD</sequence>
<gene>
    <name evidence="1" type="ORF">DRF62_19700</name>
</gene>
<dbReference type="AlphaFoldDB" id="A0A3D9B576"/>
<protein>
    <submittedName>
        <fullName evidence="1">Uncharacterized protein</fullName>
    </submittedName>
</protein>
<comment type="caution">
    <text evidence="1">The sequence shown here is derived from an EMBL/GenBank/DDBJ whole genome shotgun (WGS) entry which is preliminary data.</text>
</comment>
<dbReference type="RefSeq" id="WP_115951812.1">
    <property type="nucleotide sequence ID" value="NZ_QNVS01000114.1"/>
</dbReference>
<accession>A0A3D9B576</accession>
<proteinExistence type="predicted"/>
<keyword evidence="2" id="KW-1185">Reference proteome</keyword>
<reference evidence="1 2" key="1">
    <citation type="journal article" date="2006" name="Int. J. Syst. Evol. Microbiol.">
        <title>Chryseobacterium piscium sp. nov., isolated from fish of the South Atlantic Ocean off South Africa.</title>
        <authorList>
            <person name="de Beer H."/>
            <person name="Hugo C.J."/>
            <person name="Jooste P.J."/>
            <person name="Vancanneyt M."/>
            <person name="Coenye T."/>
            <person name="Vandamme P."/>
        </authorList>
    </citation>
    <scope>NUCLEOTIDE SEQUENCE [LARGE SCALE GENOMIC DNA]</scope>
    <source>
        <strain evidence="1 2">CCUG 51923</strain>
    </source>
</reference>
<name>A0A3D9B576_9FLAO</name>
<dbReference type="EMBL" id="QNVS01000114">
    <property type="protein sequence ID" value="REC48733.1"/>
    <property type="molecule type" value="Genomic_DNA"/>
</dbReference>